<dbReference type="InterPro" id="IPR003599">
    <property type="entry name" value="Ig_sub"/>
</dbReference>
<dbReference type="Ensembl" id="ENSSFAT00005046307.1">
    <property type="protein sequence ID" value="ENSSFAP00005044737.1"/>
    <property type="gene ID" value="ENSSFAG00005021982.1"/>
</dbReference>
<protein>
    <recommendedName>
        <fullName evidence="1">Ig-like domain-containing protein</fullName>
    </recommendedName>
</protein>
<feature type="domain" description="Ig-like" evidence="1">
    <location>
        <begin position="1"/>
        <end position="102"/>
    </location>
</feature>
<dbReference type="Proteomes" id="UP000472267">
    <property type="component" value="Chromosome 20"/>
</dbReference>
<keyword evidence="3" id="KW-1185">Reference proteome</keyword>
<proteinExistence type="predicted"/>
<dbReference type="SMART" id="SM00409">
    <property type="entry name" value="IG"/>
    <property type="match status" value="1"/>
</dbReference>
<dbReference type="InterPro" id="IPR036179">
    <property type="entry name" value="Ig-like_dom_sf"/>
</dbReference>
<dbReference type="Pfam" id="PF07686">
    <property type="entry name" value="V-set"/>
    <property type="match status" value="1"/>
</dbReference>
<sequence length="153" mass="16903">QHQNIPQDVQVVCGANVTLPCRGIDIKQGNFVSVAWYKLVERRLGIVRWSGNSTKHYNYTREARFGQDYSLTLFGVTPEDSGTYACAINAKVGGQNQCLNVSLTVLAHLSLLSSHYGQSKWVNDCVCVCVWFSVSLCVQAIRTGCTLPSHFTS</sequence>
<dbReference type="PANTHER" id="PTHR15193:SF2">
    <property type="match status" value="1"/>
</dbReference>
<dbReference type="Gene3D" id="2.60.40.10">
    <property type="entry name" value="Immunoglobulins"/>
    <property type="match status" value="1"/>
</dbReference>
<dbReference type="SUPFAM" id="SSF48726">
    <property type="entry name" value="Immunoglobulin"/>
    <property type="match status" value="1"/>
</dbReference>
<accession>A0A672IUX6</accession>
<reference evidence="2" key="2">
    <citation type="submission" date="2025-08" db="UniProtKB">
        <authorList>
            <consortium name="Ensembl"/>
        </authorList>
    </citation>
    <scope>IDENTIFICATION</scope>
</reference>
<evidence type="ECO:0000313" key="3">
    <source>
        <dbReference type="Proteomes" id="UP000472267"/>
    </source>
</evidence>
<reference evidence="2" key="3">
    <citation type="submission" date="2025-09" db="UniProtKB">
        <authorList>
            <consortium name="Ensembl"/>
        </authorList>
    </citation>
    <scope>IDENTIFICATION</scope>
</reference>
<reference evidence="2" key="1">
    <citation type="submission" date="2019-06" db="EMBL/GenBank/DDBJ databases">
        <authorList>
            <consortium name="Wellcome Sanger Institute Data Sharing"/>
        </authorList>
    </citation>
    <scope>NUCLEOTIDE SEQUENCE [LARGE SCALE GENOMIC DNA]</scope>
</reference>
<evidence type="ECO:0000259" key="1">
    <source>
        <dbReference type="PROSITE" id="PS50835"/>
    </source>
</evidence>
<name>A0A672IUX6_SALFA</name>
<dbReference type="AlphaFoldDB" id="A0A672IUX6"/>
<dbReference type="OMA" id="WYKLVER"/>
<dbReference type="InterPro" id="IPR013106">
    <property type="entry name" value="Ig_V-set"/>
</dbReference>
<dbReference type="PROSITE" id="PS50835">
    <property type="entry name" value="IG_LIKE"/>
    <property type="match status" value="1"/>
</dbReference>
<organism evidence="2 3">
    <name type="scientific">Salarias fasciatus</name>
    <name type="common">Jewelled blenny</name>
    <name type="synonym">Blennius fasciatus</name>
    <dbReference type="NCBI Taxonomy" id="181472"/>
    <lineage>
        <taxon>Eukaryota</taxon>
        <taxon>Metazoa</taxon>
        <taxon>Chordata</taxon>
        <taxon>Craniata</taxon>
        <taxon>Vertebrata</taxon>
        <taxon>Euteleostomi</taxon>
        <taxon>Actinopterygii</taxon>
        <taxon>Neopterygii</taxon>
        <taxon>Teleostei</taxon>
        <taxon>Neoteleostei</taxon>
        <taxon>Acanthomorphata</taxon>
        <taxon>Ovalentaria</taxon>
        <taxon>Blenniimorphae</taxon>
        <taxon>Blenniiformes</taxon>
        <taxon>Blennioidei</taxon>
        <taxon>Blenniidae</taxon>
        <taxon>Salariinae</taxon>
        <taxon>Salarias</taxon>
    </lineage>
</organism>
<dbReference type="InterPro" id="IPR007110">
    <property type="entry name" value="Ig-like_dom"/>
</dbReference>
<dbReference type="PANTHER" id="PTHR15193">
    <property type="entry name" value="CD83 ANTIGEN"/>
    <property type="match status" value="1"/>
</dbReference>
<evidence type="ECO:0000313" key="2">
    <source>
        <dbReference type="Ensembl" id="ENSSFAP00005044737.1"/>
    </source>
</evidence>
<dbReference type="InterPro" id="IPR013783">
    <property type="entry name" value="Ig-like_fold"/>
</dbReference>